<name>C1N0Q6_MICPC</name>
<dbReference type="SMART" id="SM01179">
    <property type="entry name" value="DUF862"/>
    <property type="match status" value="1"/>
</dbReference>
<accession>C1N0Q6</accession>
<dbReference type="Pfam" id="PF05903">
    <property type="entry name" value="Peptidase_C97"/>
    <property type="match status" value="1"/>
</dbReference>
<dbReference type="eggNOG" id="KOG0324">
    <property type="taxonomic scope" value="Eukaryota"/>
</dbReference>
<dbReference type="STRING" id="564608.C1N0Q6"/>
<dbReference type="KEGG" id="mpp:MICPUCDRAFT_7124"/>
<dbReference type="OrthoDB" id="412286at2759"/>
<dbReference type="GO" id="GO:0101005">
    <property type="term" value="F:deubiquitinase activity"/>
    <property type="evidence" value="ECO:0007669"/>
    <property type="project" value="TreeGrafter"/>
</dbReference>
<reference evidence="5 6" key="1">
    <citation type="journal article" date="2009" name="Science">
        <title>Green evolution and dynamic adaptations revealed by genomes of the marine picoeukaryotes Micromonas.</title>
        <authorList>
            <person name="Worden A.Z."/>
            <person name="Lee J.H."/>
            <person name="Mock T."/>
            <person name="Rouze P."/>
            <person name="Simmons M.P."/>
            <person name="Aerts A.L."/>
            <person name="Allen A.E."/>
            <person name="Cuvelier M.L."/>
            <person name="Derelle E."/>
            <person name="Everett M.V."/>
            <person name="Foulon E."/>
            <person name="Grimwood J."/>
            <person name="Gundlach H."/>
            <person name="Henrissat B."/>
            <person name="Napoli C."/>
            <person name="McDonald S.M."/>
            <person name="Parker M.S."/>
            <person name="Rombauts S."/>
            <person name="Salamov A."/>
            <person name="Von Dassow P."/>
            <person name="Badger J.H."/>
            <person name="Coutinho P.M."/>
            <person name="Demir E."/>
            <person name="Dubchak I."/>
            <person name="Gentemann C."/>
            <person name="Eikrem W."/>
            <person name="Gready J.E."/>
            <person name="John U."/>
            <person name="Lanier W."/>
            <person name="Lindquist E.A."/>
            <person name="Lucas S."/>
            <person name="Mayer K.F."/>
            <person name="Moreau H."/>
            <person name="Not F."/>
            <person name="Otillar R."/>
            <person name="Panaud O."/>
            <person name="Pangilinan J."/>
            <person name="Paulsen I."/>
            <person name="Piegu B."/>
            <person name="Poliakov A."/>
            <person name="Robbens S."/>
            <person name="Schmutz J."/>
            <person name="Toulza E."/>
            <person name="Wyss T."/>
            <person name="Zelensky A."/>
            <person name="Zhou K."/>
            <person name="Armbrust E.V."/>
            <person name="Bhattacharya D."/>
            <person name="Goodenough U.W."/>
            <person name="Van de Peer Y."/>
            <person name="Grigoriev I.V."/>
        </authorList>
    </citation>
    <scope>NUCLEOTIDE SEQUENCE [LARGE SCALE GENOMIC DNA]</scope>
    <source>
        <strain evidence="5 6">CCMP1545</strain>
    </source>
</reference>
<dbReference type="AlphaFoldDB" id="C1N0Q6"/>
<keyword evidence="3" id="KW-0378">Hydrolase</keyword>
<dbReference type="RefSeq" id="XP_003061681.1">
    <property type="nucleotide sequence ID" value="XM_003061635.1"/>
</dbReference>
<dbReference type="InterPro" id="IPR008580">
    <property type="entry name" value="PPPDE_dom"/>
</dbReference>
<comment type="similarity">
    <text evidence="1">Belongs to the DeSI family.</text>
</comment>
<protein>
    <submittedName>
        <fullName evidence="5">Predicted protein</fullName>
    </submittedName>
</protein>
<dbReference type="GeneID" id="9686872"/>
<evidence type="ECO:0000313" key="6">
    <source>
        <dbReference type="Proteomes" id="UP000001876"/>
    </source>
</evidence>
<dbReference type="GO" id="GO:0016579">
    <property type="term" value="P:protein deubiquitination"/>
    <property type="evidence" value="ECO:0007669"/>
    <property type="project" value="TreeGrafter"/>
</dbReference>
<dbReference type="PROSITE" id="PS51858">
    <property type="entry name" value="PPPDE"/>
    <property type="match status" value="1"/>
</dbReference>
<sequence>MSLVTLHVYDITNTTYETANNVIQGLNRFTKDALGAGGIFHGAVEVNGDEWSYGFCERGSGVYCCHPRGNTGYTYRESVPLGVTSLSPARVRSVIAVLQAQWPGCEYDLLGKNCNHFCEAFGAMLGVPGPPAWVNRFATQAEATVKTVNYAREQISLIGGEIGSAATAAADWL</sequence>
<dbReference type="InterPro" id="IPR042266">
    <property type="entry name" value="PPPDE_sf"/>
</dbReference>
<evidence type="ECO:0000259" key="4">
    <source>
        <dbReference type="PROSITE" id="PS51858"/>
    </source>
</evidence>
<dbReference type="PANTHER" id="PTHR12378:SF9">
    <property type="entry name" value="OS06G0107000 PROTEIN"/>
    <property type="match status" value="1"/>
</dbReference>
<dbReference type="EMBL" id="GG663744">
    <property type="protein sequence ID" value="EEH54311.1"/>
    <property type="molecule type" value="Genomic_DNA"/>
</dbReference>
<dbReference type="Gene3D" id="3.90.1720.30">
    <property type="entry name" value="PPPDE domains"/>
    <property type="match status" value="1"/>
</dbReference>
<dbReference type="OMA" id="RTECSAH"/>
<feature type="domain" description="PPPDE" evidence="4">
    <location>
        <begin position="2"/>
        <end position="143"/>
    </location>
</feature>
<organism evidence="6">
    <name type="scientific">Micromonas pusilla (strain CCMP1545)</name>
    <name type="common">Picoplanktonic green alga</name>
    <dbReference type="NCBI Taxonomy" id="564608"/>
    <lineage>
        <taxon>Eukaryota</taxon>
        <taxon>Viridiplantae</taxon>
        <taxon>Chlorophyta</taxon>
        <taxon>Mamiellophyceae</taxon>
        <taxon>Mamiellales</taxon>
        <taxon>Mamiellaceae</taxon>
        <taxon>Micromonas</taxon>
    </lineage>
</organism>
<proteinExistence type="inferred from homology"/>
<evidence type="ECO:0000256" key="1">
    <source>
        <dbReference type="ARBA" id="ARBA00008140"/>
    </source>
</evidence>
<keyword evidence="6" id="KW-1185">Reference proteome</keyword>
<keyword evidence="2" id="KW-0645">Protease</keyword>
<dbReference type="Proteomes" id="UP000001876">
    <property type="component" value="Unassembled WGS sequence"/>
</dbReference>
<evidence type="ECO:0000256" key="3">
    <source>
        <dbReference type="ARBA" id="ARBA00022801"/>
    </source>
</evidence>
<dbReference type="PANTHER" id="PTHR12378">
    <property type="entry name" value="DESUMOYLATING ISOPEPTIDASE"/>
    <property type="match status" value="1"/>
</dbReference>
<evidence type="ECO:0000256" key="2">
    <source>
        <dbReference type="ARBA" id="ARBA00022670"/>
    </source>
</evidence>
<feature type="non-terminal residue" evidence="5">
    <location>
        <position position="173"/>
    </location>
</feature>
<evidence type="ECO:0000313" key="5">
    <source>
        <dbReference type="EMBL" id="EEH54311.1"/>
    </source>
</evidence>
<gene>
    <name evidence="5" type="ORF">MICPUCDRAFT_7124</name>
</gene>
<dbReference type="GO" id="GO:0006508">
    <property type="term" value="P:proteolysis"/>
    <property type="evidence" value="ECO:0007669"/>
    <property type="project" value="UniProtKB-KW"/>
</dbReference>